<feature type="compositionally biased region" description="Polar residues" evidence="1">
    <location>
        <begin position="243"/>
        <end position="262"/>
    </location>
</feature>
<dbReference type="InterPro" id="IPR037443">
    <property type="entry name" value="LURAP1"/>
</dbReference>
<dbReference type="Proteomes" id="UP000261360">
    <property type="component" value="Unplaced"/>
</dbReference>
<reference evidence="2" key="2">
    <citation type="submission" date="2025-09" db="UniProtKB">
        <authorList>
            <consortium name="Ensembl"/>
        </authorList>
    </citation>
    <scope>IDENTIFICATION</scope>
</reference>
<dbReference type="PANTHER" id="PTHR33767">
    <property type="entry name" value="LEUCINE RICH ADAPTOR PROTEIN 1-LIKE"/>
    <property type="match status" value="1"/>
</dbReference>
<feature type="compositionally biased region" description="Basic and acidic residues" evidence="1">
    <location>
        <begin position="198"/>
        <end position="209"/>
    </location>
</feature>
<organism evidence="2 3">
    <name type="scientific">Seriola lalandi dorsalis</name>
    <dbReference type="NCBI Taxonomy" id="1841481"/>
    <lineage>
        <taxon>Eukaryota</taxon>
        <taxon>Metazoa</taxon>
        <taxon>Chordata</taxon>
        <taxon>Craniata</taxon>
        <taxon>Vertebrata</taxon>
        <taxon>Euteleostomi</taxon>
        <taxon>Actinopterygii</taxon>
        <taxon>Neopterygii</taxon>
        <taxon>Teleostei</taxon>
        <taxon>Neoteleostei</taxon>
        <taxon>Acanthomorphata</taxon>
        <taxon>Carangaria</taxon>
        <taxon>Carangiformes</taxon>
        <taxon>Carangidae</taxon>
        <taxon>Seriola</taxon>
    </lineage>
</organism>
<dbReference type="GO" id="GO:0001819">
    <property type="term" value="P:positive regulation of cytokine production"/>
    <property type="evidence" value="ECO:0007669"/>
    <property type="project" value="TreeGrafter"/>
</dbReference>
<evidence type="ECO:0000313" key="2">
    <source>
        <dbReference type="Ensembl" id="ENSSLDP00000008059.1"/>
    </source>
</evidence>
<proteinExistence type="predicted"/>
<dbReference type="Ensembl" id="ENSSLDT00000008320.1">
    <property type="protein sequence ID" value="ENSSLDP00000008059.1"/>
    <property type="gene ID" value="ENSSLDG00000006410.1"/>
</dbReference>
<dbReference type="GO" id="GO:0043123">
    <property type="term" value="P:positive regulation of canonical NF-kappaB signal transduction"/>
    <property type="evidence" value="ECO:0007669"/>
    <property type="project" value="InterPro"/>
</dbReference>
<evidence type="ECO:0000313" key="3">
    <source>
        <dbReference type="Proteomes" id="UP000261360"/>
    </source>
</evidence>
<dbReference type="STRING" id="1841481.ENSSLDP00000008059"/>
<dbReference type="PANTHER" id="PTHR33767:SF2">
    <property type="entry name" value="LEUCINE RICH ADAPTOR PROTEIN 1"/>
    <property type="match status" value="1"/>
</dbReference>
<dbReference type="Pfam" id="PF14854">
    <property type="entry name" value="LURAP"/>
    <property type="match status" value="1"/>
</dbReference>
<feature type="compositionally biased region" description="Polar residues" evidence="1">
    <location>
        <begin position="224"/>
        <end position="236"/>
    </location>
</feature>
<feature type="region of interest" description="Disordered" evidence="1">
    <location>
        <begin position="176"/>
        <end position="268"/>
    </location>
</feature>
<name>A0A3B4WSV8_SERLL</name>
<dbReference type="InterPro" id="IPR039499">
    <property type="entry name" value="LURA1/LRA25"/>
</dbReference>
<keyword evidence="3" id="KW-1185">Reference proteome</keyword>
<dbReference type="AlphaFoldDB" id="A0A3B4WSV8"/>
<feature type="region of interest" description="Disordered" evidence="1">
    <location>
        <begin position="283"/>
        <end position="335"/>
    </location>
</feature>
<sequence>MCVCVCARVKERESVISHSGSWKGEVTLRTNSSPSKEREYLEVKECGGGGGGRGEGGMAEERLDDSFPELKEVENKIGRKTPESLLMWMRDAADCGDGWRSDVVDNGDHSSELSGGFSDKISSLKQEMRWLRSADVRILRQLVAVHEGIEAMRWLMEERGALVSRGSSLTGSLSSLVTVEEGPSGTPCRESPSPTCPHTDDGDSDHKSYFDVLSPESTEARPHSPSNFNSEVSGSTHGRHGLASSNPANGSVGASLQKSQPQDLDMDPFEDVKAGTIRRALLRSNRPRNKVDTGSLTLPQESGETQTEDSLPQESFDASQSKMMEEESSPPDGEKLLLGYDAQWCWVESQDDVTFL</sequence>
<accession>A0A3B4WSV8</accession>
<evidence type="ECO:0000256" key="1">
    <source>
        <dbReference type="SAM" id="MobiDB-lite"/>
    </source>
</evidence>
<dbReference type="GeneTree" id="ENSGT00530000063790"/>
<feature type="compositionally biased region" description="Polar residues" evidence="1">
    <location>
        <begin position="292"/>
        <end position="322"/>
    </location>
</feature>
<protein>
    <submittedName>
        <fullName evidence="2">Leucine rich adaptor protein 1-like</fullName>
    </submittedName>
</protein>
<reference evidence="2" key="1">
    <citation type="submission" date="2025-08" db="UniProtKB">
        <authorList>
            <consortium name="Ensembl"/>
        </authorList>
    </citation>
    <scope>IDENTIFICATION</scope>
</reference>